<gene>
    <name evidence="4" type="ORF">CCH01_17370</name>
</gene>
<name>A0A1U6JHF1_9CLOT</name>
<dbReference type="Proteomes" id="UP000190476">
    <property type="component" value="Chromosome I"/>
</dbReference>
<dbReference type="NCBIfam" id="TIGR01641">
    <property type="entry name" value="phageSPP1_gp7"/>
    <property type="match status" value="1"/>
</dbReference>
<dbReference type="GeneID" id="66302060"/>
<reference evidence="5" key="1">
    <citation type="submission" date="2017-03" db="EMBL/GenBank/DDBJ databases">
        <authorList>
            <person name="Falquet L."/>
            <person name="Falquet L."/>
        </authorList>
    </citation>
    <scope>NUCLEOTIDE SEQUENCE [LARGE SCALE GENOMIC DNA]</scope>
</reference>
<evidence type="ECO:0000313" key="4">
    <source>
        <dbReference type="EMBL" id="SLK19688.1"/>
    </source>
</evidence>
<feature type="domain" description="Phage head morphogenesis" evidence="2">
    <location>
        <begin position="149"/>
        <end position="249"/>
    </location>
</feature>
<sequence length="452" mass="52560">MKSSEYWEKRIANSTWKTYNNLEEKNRTLLEMYQEASLSISDELYRVAEKVKTSTPTLSDMHKYNRLIGLQKNIENIIRDLGDNVESFGKTNMIEGFKETYSNIMINMGLTQFDFVPKKVMEEMLRKPWLGSNFSERLWKNNQVLVSNLNDILTNGIIQGKTITEMAIQLNNRMNEGFNVSHRLVRTETMHYLNESTKKAYKDSGCQKVQLWAATDERTCHVCGMKHGNIYELRSCPTLPLHSNCRCTILPVIDEKSAKKDYDNAKEDINNEFNKRNNLDNGFNNKNRKLNISKASLKHSNEGDFTNPRNPKKVKPGEIKLKSGGHGEDNIKLLDKRQIEYNILKKYSNGVRCGNVPKHSDKKKRNDINQSWFPKEWKAKDIEKAGIYVVNLKDKSKYIIEKFEFNGITTAIYKYANYNDVTVVVCYNCNERKIKTIFPDNIQRLVEVKKND</sequence>
<organism evidence="4 5">
    <name type="scientific">Clostridium chauvoei JF4335</name>
    <dbReference type="NCBI Taxonomy" id="1351755"/>
    <lineage>
        <taxon>Bacteria</taxon>
        <taxon>Bacillati</taxon>
        <taxon>Bacillota</taxon>
        <taxon>Clostridia</taxon>
        <taxon>Eubacteriales</taxon>
        <taxon>Clostridiaceae</taxon>
        <taxon>Clostridium</taxon>
    </lineage>
</organism>
<dbReference type="STRING" id="1351755.CCH01_17370"/>
<dbReference type="GO" id="GO:0004519">
    <property type="term" value="F:endonuclease activity"/>
    <property type="evidence" value="ECO:0007669"/>
    <property type="project" value="InterPro"/>
</dbReference>
<dbReference type="EMBL" id="LT799839">
    <property type="protein sequence ID" value="SLK19688.1"/>
    <property type="molecule type" value="Genomic_DNA"/>
</dbReference>
<feature type="region of interest" description="Disordered" evidence="1">
    <location>
        <begin position="299"/>
        <end position="321"/>
    </location>
</feature>
<proteinExistence type="predicted"/>
<keyword evidence="5" id="KW-1185">Reference proteome</keyword>
<dbReference type="Pfam" id="PF14436">
    <property type="entry name" value="EndoU_bacteria"/>
    <property type="match status" value="1"/>
</dbReference>
<evidence type="ECO:0000259" key="3">
    <source>
        <dbReference type="Pfam" id="PF14436"/>
    </source>
</evidence>
<dbReference type="Pfam" id="PF04233">
    <property type="entry name" value="Phage_Mu_F"/>
    <property type="match status" value="1"/>
</dbReference>
<feature type="domain" description="Bacterial EndoU nuclease" evidence="3">
    <location>
        <begin position="312"/>
        <end position="441"/>
    </location>
</feature>
<protein>
    <submittedName>
        <fullName evidence="4">Putative minor head protein</fullName>
    </submittedName>
</protein>
<dbReference type="InterPro" id="IPR029501">
    <property type="entry name" value="EndoU_bac"/>
</dbReference>
<evidence type="ECO:0000256" key="1">
    <source>
        <dbReference type="SAM" id="MobiDB-lite"/>
    </source>
</evidence>
<accession>A0A1U6JHF1</accession>
<evidence type="ECO:0000259" key="2">
    <source>
        <dbReference type="Pfam" id="PF04233"/>
    </source>
</evidence>
<dbReference type="OrthoDB" id="9765386at2"/>
<dbReference type="AlphaFoldDB" id="A0A1U6JHF1"/>
<dbReference type="RefSeq" id="WP_079481468.1">
    <property type="nucleotide sequence ID" value="NZ_CBML010000006.1"/>
</dbReference>
<dbReference type="InterPro" id="IPR006528">
    <property type="entry name" value="Phage_head_morphogenesis_dom"/>
</dbReference>
<evidence type="ECO:0000313" key="5">
    <source>
        <dbReference type="Proteomes" id="UP000190476"/>
    </source>
</evidence>